<evidence type="ECO:0000256" key="5">
    <source>
        <dbReference type="ARBA" id="ARBA00023136"/>
    </source>
</evidence>
<feature type="transmembrane region" description="Helical" evidence="6">
    <location>
        <begin position="311"/>
        <end position="338"/>
    </location>
</feature>
<protein>
    <submittedName>
        <fullName evidence="8">MFS transporter</fullName>
    </submittedName>
</protein>
<organism evidence="8 9">
    <name type="scientific">Simiduia curdlanivorans</name>
    <dbReference type="NCBI Taxonomy" id="1492769"/>
    <lineage>
        <taxon>Bacteria</taxon>
        <taxon>Pseudomonadati</taxon>
        <taxon>Pseudomonadota</taxon>
        <taxon>Gammaproteobacteria</taxon>
        <taxon>Cellvibrionales</taxon>
        <taxon>Cellvibrionaceae</taxon>
        <taxon>Simiduia</taxon>
    </lineage>
</organism>
<dbReference type="EMBL" id="JBHSCX010000020">
    <property type="protein sequence ID" value="MFC4363289.1"/>
    <property type="molecule type" value="Genomic_DNA"/>
</dbReference>
<dbReference type="InterPro" id="IPR011701">
    <property type="entry name" value="MFS"/>
</dbReference>
<feature type="transmembrane region" description="Helical" evidence="6">
    <location>
        <begin position="221"/>
        <end position="243"/>
    </location>
</feature>
<evidence type="ECO:0000256" key="2">
    <source>
        <dbReference type="ARBA" id="ARBA00022448"/>
    </source>
</evidence>
<dbReference type="PANTHER" id="PTHR23502">
    <property type="entry name" value="MAJOR FACILITATOR SUPERFAMILY"/>
    <property type="match status" value="1"/>
</dbReference>
<keyword evidence="4 6" id="KW-1133">Transmembrane helix</keyword>
<dbReference type="Proteomes" id="UP001595840">
    <property type="component" value="Unassembled WGS sequence"/>
</dbReference>
<name>A0ABV8V5W7_9GAMM</name>
<feature type="transmembrane region" description="Helical" evidence="6">
    <location>
        <begin position="287"/>
        <end position="305"/>
    </location>
</feature>
<dbReference type="Pfam" id="PF07690">
    <property type="entry name" value="MFS_1"/>
    <property type="match status" value="1"/>
</dbReference>
<feature type="transmembrane region" description="Helical" evidence="6">
    <location>
        <begin position="255"/>
        <end position="275"/>
    </location>
</feature>
<accession>A0ABV8V5W7</accession>
<evidence type="ECO:0000313" key="8">
    <source>
        <dbReference type="EMBL" id="MFC4363289.1"/>
    </source>
</evidence>
<dbReference type="InterPro" id="IPR036259">
    <property type="entry name" value="MFS_trans_sf"/>
</dbReference>
<feature type="transmembrane region" description="Helical" evidence="6">
    <location>
        <begin position="135"/>
        <end position="157"/>
    </location>
</feature>
<feature type="transmembrane region" description="Helical" evidence="6">
    <location>
        <begin position="163"/>
        <end position="183"/>
    </location>
</feature>
<sequence length="400" mass="42471">MSELPSSKLLLFTAAALVALSPLAMDSYLPAIPALADYLGVSAGAVSWTVSNFLLGLAAGQLIGGAISDQKGRRPVVLFGLILFALSSLALVFIDSLWSANGWRLLQGFSGGVVMVSAIAMVKDITPPERLAAQIAQIIFVVMLTPIIAPIIGAAMLPLGWQSIFILSLVAAVLLLLLVVGWVQESNAHITGKLSLSGALAQYGYVLRFQRDGVYIARWQALSLSCSALLGLVFVTASGPIIMDEYGLAPEQFPYAFGAFAVSILVGNRIGKWMVGRFPAHIIFRRGVWIQLAAIVALLVVLGFVQPPLWLALALMMVAFGTGAAIGPSGSAMFLNLLDKHFGSATAFETTLRFSLGALLGSLATALPIGHLLATTLIMFVSLLLSLWSSTVTRRFWRSL</sequence>
<dbReference type="PROSITE" id="PS50850">
    <property type="entry name" value="MFS"/>
    <property type="match status" value="1"/>
</dbReference>
<dbReference type="Gene3D" id="1.20.1720.10">
    <property type="entry name" value="Multidrug resistance protein D"/>
    <property type="match status" value="1"/>
</dbReference>
<evidence type="ECO:0000313" key="9">
    <source>
        <dbReference type="Proteomes" id="UP001595840"/>
    </source>
</evidence>
<evidence type="ECO:0000259" key="7">
    <source>
        <dbReference type="PROSITE" id="PS50850"/>
    </source>
</evidence>
<dbReference type="RefSeq" id="WP_290261000.1">
    <property type="nucleotide sequence ID" value="NZ_JAUFQG010000004.1"/>
</dbReference>
<feature type="domain" description="Major facilitator superfamily (MFS) profile" evidence="7">
    <location>
        <begin position="7"/>
        <end position="394"/>
    </location>
</feature>
<evidence type="ECO:0000256" key="3">
    <source>
        <dbReference type="ARBA" id="ARBA00022692"/>
    </source>
</evidence>
<keyword evidence="2" id="KW-0813">Transport</keyword>
<keyword evidence="9" id="KW-1185">Reference proteome</keyword>
<evidence type="ECO:0000256" key="6">
    <source>
        <dbReference type="SAM" id="Phobius"/>
    </source>
</evidence>
<evidence type="ECO:0000256" key="1">
    <source>
        <dbReference type="ARBA" id="ARBA00004141"/>
    </source>
</evidence>
<evidence type="ECO:0000256" key="4">
    <source>
        <dbReference type="ARBA" id="ARBA00022989"/>
    </source>
</evidence>
<comment type="subcellular location">
    <subcellularLocation>
        <location evidence="1">Membrane</location>
        <topology evidence="1">Multi-pass membrane protein</topology>
    </subcellularLocation>
</comment>
<dbReference type="InterPro" id="IPR020846">
    <property type="entry name" value="MFS_dom"/>
</dbReference>
<proteinExistence type="predicted"/>
<gene>
    <name evidence="8" type="ORF">ACFOX3_13320</name>
</gene>
<keyword evidence="3 6" id="KW-0812">Transmembrane</keyword>
<comment type="caution">
    <text evidence="8">The sequence shown here is derived from an EMBL/GenBank/DDBJ whole genome shotgun (WGS) entry which is preliminary data.</text>
</comment>
<feature type="transmembrane region" description="Helical" evidence="6">
    <location>
        <begin position="41"/>
        <end position="64"/>
    </location>
</feature>
<dbReference type="SUPFAM" id="SSF103473">
    <property type="entry name" value="MFS general substrate transporter"/>
    <property type="match status" value="1"/>
</dbReference>
<feature type="transmembrane region" description="Helical" evidence="6">
    <location>
        <begin position="350"/>
        <end position="371"/>
    </location>
</feature>
<feature type="transmembrane region" description="Helical" evidence="6">
    <location>
        <begin position="105"/>
        <end position="123"/>
    </location>
</feature>
<dbReference type="PANTHER" id="PTHR23502:SF132">
    <property type="entry name" value="POLYAMINE TRANSPORTER 2-RELATED"/>
    <property type="match status" value="1"/>
</dbReference>
<reference evidence="9" key="1">
    <citation type="journal article" date="2019" name="Int. J. Syst. Evol. Microbiol.">
        <title>The Global Catalogue of Microorganisms (GCM) 10K type strain sequencing project: providing services to taxonomists for standard genome sequencing and annotation.</title>
        <authorList>
            <consortium name="The Broad Institute Genomics Platform"/>
            <consortium name="The Broad Institute Genome Sequencing Center for Infectious Disease"/>
            <person name="Wu L."/>
            <person name="Ma J."/>
        </authorList>
    </citation>
    <scope>NUCLEOTIDE SEQUENCE [LARGE SCALE GENOMIC DNA]</scope>
    <source>
        <strain evidence="9">CECT 8570</strain>
    </source>
</reference>
<keyword evidence="5 6" id="KW-0472">Membrane</keyword>
<feature type="transmembrane region" description="Helical" evidence="6">
    <location>
        <begin position="76"/>
        <end position="99"/>
    </location>
</feature>